<feature type="transmembrane region" description="Helical" evidence="1">
    <location>
        <begin position="82"/>
        <end position="104"/>
    </location>
</feature>
<proteinExistence type="predicted"/>
<keyword evidence="1" id="KW-1133">Transmembrane helix</keyword>
<accession>A0A1F4UH70</accession>
<keyword evidence="1" id="KW-0812">Transmembrane</keyword>
<dbReference type="Pfam" id="PF18895">
    <property type="entry name" value="T4SS_pilin"/>
    <property type="match status" value="1"/>
</dbReference>
<dbReference type="EMBL" id="MEUP01000138">
    <property type="protein sequence ID" value="OGC44252.1"/>
    <property type="molecule type" value="Genomic_DNA"/>
</dbReference>
<protein>
    <submittedName>
        <fullName evidence="2">Uncharacterized protein</fullName>
    </submittedName>
</protein>
<dbReference type="AlphaFoldDB" id="A0A1F4UH70"/>
<evidence type="ECO:0000313" key="3">
    <source>
        <dbReference type="Proteomes" id="UP000178631"/>
    </source>
</evidence>
<name>A0A1F4UH70_9BACT</name>
<comment type="caution">
    <text evidence="2">The sequence shown here is derived from an EMBL/GenBank/DDBJ whole genome shotgun (WGS) entry which is preliminary data.</text>
</comment>
<sequence>MKKGRILLAGTMFDTIGGHFFEVPQVTKDITTLAGLLSIIADLLSFAVGLSAIVAIIMIVYSGFLYITSTGEPENISKAGKALTAAIVGLIIVFLARTIIVFILNEFLL</sequence>
<keyword evidence="1" id="KW-0472">Membrane</keyword>
<gene>
    <name evidence="2" type="ORF">A3J98_01355</name>
</gene>
<dbReference type="Proteomes" id="UP000178631">
    <property type="component" value="Unassembled WGS sequence"/>
</dbReference>
<evidence type="ECO:0000313" key="2">
    <source>
        <dbReference type="EMBL" id="OGC44252.1"/>
    </source>
</evidence>
<reference evidence="2 3" key="1">
    <citation type="journal article" date="2016" name="Nat. Commun.">
        <title>Thousands of microbial genomes shed light on interconnected biogeochemical processes in an aquifer system.</title>
        <authorList>
            <person name="Anantharaman K."/>
            <person name="Brown C.T."/>
            <person name="Hug L.A."/>
            <person name="Sharon I."/>
            <person name="Castelle C.J."/>
            <person name="Probst A.J."/>
            <person name="Thomas B.C."/>
            <person name="Singh A."/>
            <person name="Wilkins M.J."/>
            <person name="Karaoz U."/>
            <person name="Brodie E.L."/>
            <person name="Williams K.H."/>
            <person name="Hubbard S.S."/>
            <person name="Banfield J.F."/>
        </authorList>
    </citation>
    <scope>NUCLEOTIDE SEQUENCE [LARGE SCALE GENOMIC DNA]</scope>
</reference>
<feature type="transmembrane region" description="Helical" evidence="1">
    <location>
        <begin position="33"/>
        <end position="61"/>
    </location>
</feature>
<evidence type="ECO:0000256" key="1">
    <source>
        <dbReference type="SAM" id="Phobius"/>
    </source>
</evidence>
<organism evidence="2 3">
    <name type="scientific">candidate division WS6 bacterium RIFOXYC1_FULL_33_10</name>
    <dbReference type="NCBI Taxonomy" id="1802606"/>
    <lineage>
        <taxon>Bacteria</taxon>
        <taxon>Candidatus Dojkabacteria</taxon>
    </lineage>
</organism>
<dbReference type="InterPro" id="IPR043993">
    <property type="entry name" value="T4SS_pilin"/>
</dbReference>